<organism evidence="1 2">
    <name type="scientific">Rotaria sordida</name>
    <dbReference type="NCBI Taxonomy" id="392033"/>
    <lineage>
        <taxon>Eukaryota</taxon>
        <taxon>Metazoa</taxon>
        <taxon>Spiralia</taxon>
        <taxon>Gnathifera</taxon>
        <taxon>Rotifera</taxon>
        <taxon>Eurotatoria</taxon>
        <taxon>Bdelloidea</taxon>
        <taxon>Philodinida</taxon>
        <taxon>Philodinidae</taxon>
        <taxon>Rotaria</taxon>
    </lineage>
</organism>
<reference evidence="1" key="1">
    <citation type="submission" date="2021-02" db="EMBL/GenBank/DDBJ databases">
        <authorList>
            <person name="Nowell W R."/>
        </authorList>
    </citation>
    <scope>NUCLEOTIDE SEQUENCE</scope>
</reference>
<dbReference type="Proteomes" id="UP000663874">
    <property type="component" value="Unassembled WGS sequence"/>
</dbReference>
<sequence length="48" mass="5764">LWTLSYQWVKSTKYTICISNDSHKTYYIPARDLQSIYQASLNKYKNKT</sequence>
<protein>
    <submittedName>
        <fullName evidence="1">Uncharacterized protein</fullName>
    </submittedName>
</protein>
<accession>A0A819F2E0</accession>
<dbReference type="EMBL" id="CAJOBE010003098">
    <property type="protein sequence ID" value="CAF3861455.1"/>
    <property type="molecule type" value="Genomic_DNA"/>
</dbReference>
<comment type="caution">
    <text evidence="1">The sequence shown here is derived from an EMBL/GenBank/DDBJ whole genome shotgun (WGS) entry which is preliminary data.</text>
</comment>
<name>A0A819F2E0_9BILA</name>
<dbReference type="AlphaFoldDB" id="A0A819F2E0"/>
<evidence type="ECO:0000313" key="2">
    <source>
        <dbReference type="Proteomes" id="UP000663874"/>
    </source>
</evidence>
<proteinExistence type="predicted"/>
<evidence type="ECO:0000313" key="1">
    <source>
        <dbReference type="EMBL" id="CAF3861455.1"/>
    </source>
</evidence>
<gene>
    <name evidence="1" type="ORF">FNK824_LOCUS18494</name>
</gene>
<feature type="non-terminal residue" evidence="1">
    <location>
        <position position="1"/>
    </location>
</feature>